<dbReference type="eggNOG" id="KOG0118">
    <property type="taxonomic scope" value="Eukaryota"/>
</dbReference>
<evidence type="ECO:0000313" key="7">
    <source>
        <dbReference type="Proteomes" id="UP000011087"/>
    </source>
</evidence>
<dbReference type="AlphaFoldDB" id="L1IJN6"/>
<accession>L1IJN6</accession>
<evidence type="ECO:0000256" key="3">
    <source>
        <dbReference type="SAM" id="MobiDB-lite"/>
    </source>
</evidence>
<dbReference type="OrthoDB" id="439808at2759"/>
<dbReference type="SMART" id="SM00360">
    <property type="entry name" value="RRM"/>
    <property type="match status" value="1"/>
</dbReference>
<evidence type="ECO:0000259" key="4">
    <source>
        <dbReference type="PROSITE" id="PS50102"/>
    </source>
</evidence>
<dbReference type="EMBL" id="JH993080">
    <property type="protein sequence ID" value="EKX36025.1"/>
    <property type="molecule type" value="Genomic_DNA"/>
</dbReference>
<evidence type="ECO:0000256" key="2">
    <source>
        <dbReference type="PROSITE-ProRule" id="PRU00176"/>
    </source>
</evidence>
<dbReference type="InterPro" id="IPR000504">
    <property type="entry name" value="RRM_dom"/>
</dbReference>
<dbReference type="HOGENOM" id="CLU_012062_28_8_1"/>
<dbReference type="InterPro" id="IPR035979">
    <property type="entry name" value="RBD_domain_sf"/>
</dbReference>
<reference evidence="5 7" key="1">
    <citation type="journal article" date="2012" name="Nature">
        <title>Algal genomes reveal evolutionary mosaicism and the fate of nucleomorphs.</title>
        <authorList>
            <consortium name="DOE Joint Genome Institute"/>
            <person name="Curtis B.A."/>
            <person name="Tanifuji G."/>
            <person name="Burki F."/>
            <person name="Gruber A."/>
            <person name="Irimia M."/>
            <person name="Maruyama S."/>
            <person name="Arias M.C."/>
            <person name="Ball S.G."/>
            <person name="Gile G.H."/>
            <person name="Hirakawa Y."/>
            <person name="Hopkins J.F."/>
            <person name="Kuo A."/>
            <person name="Rensing S.A."/>
            <person name="Schmutz J."/>
            <person name="Symeonidi A."/>
            <person name="Elias M."/>
            <person name="Eveleigh R.J."/>
            <person name="Herman E.K."/>
            <person name="Klute M.J."/>
            <person name="Nakayama T."/>
            <person name="Obornik M."/>
            <person name="Reyes-Prieto A."/>
            <person name="Armbrust E.V."/>
            <person name="Aves S.J."/>
            <person name="Beiko R.G."/>
            <person name="Coutinho P."/>
            <person name="Dacks J.B."/>
            <person name="Durnford D.G."/>
            <person name="Fast N.M."/>
            <person name="Green B.R."/>
            <person name="Grisdale C.J."/>
            <person name="Hempel F."/>
            <person name="Henrissat B."/>
            <person name="Hoppner M.P."/>
            <person name="Ishida K."/>
            <person name="Kim E."/>
            <person name="Koreny L."/>
            <person name="Kroth P.G."/>
            <person name="Liu Y."/>
            <person name="Malik S.B."/>
            <person name="Maier U.G."/>
            <person name="McRose D."/>
            <person name="Mock T."/>
            <person name="Neilson J.A."/>
            <person name="Onodera N.T."/>
            <person name="Poole A.M."/>
            <person name="Pritham E.J."/>
            <person name="Richards T.A."/>
            <person name="Rocap G."/>
            <person name="Roy S.W."/>
            <person name="Sarai C."/>
            <person name="Schaack S."/>
            <person name="Shirato S."/>
            <person name="Slamovits C.H."/>
            <person name="Spencer D.F."/>
            <person name="Suzuki S."/>
            <person name="Worden A.Z."/>
            <person name="Zauner S."/>
            <person name="Barry K."/>
            <person name="Bell C."/>
            <person name="Bharti A.K."/>
            <person name="Crow J.A."/>
            <person name="Grimwood J."/>
            <person name="Kramer R."/>
            <person name="Lindquist E."/>
            <person name="Lucas S."/>
            <person name="Salamov A."/>
            <person name="McFadden G.I."/>
            <person name="Lane C.E."/>
            <person name="Keeling P.J."/>
            <person name="Gray M.W."/>
            <person name="Grigoriev I.V."/>
            <person name="Archibald J.M."/>
        </authorList>
    </citation>
    <scope>NUCLEOTIDE SEQUENCE</scope>
    <source>
        <strain evidence="5 7">CCMP2712</strain>
    </source>
</reference>
<dbReference type="KEGG" id="gtt:GUITHDRAFT_117814"/>
<feature type="region of interest" description="Disordered" evidence="3">
    <location>
        <begin position="1"/>
        <end position="29"/>
    </location>
</feature>
<dbReference type="Proteomes" id="UP000011087">
    <property type="component" value="Unassembled WGS sequence"/>
</dbReference>
<evidence type="ECO:0000313" key="5">
    <source>
        <dbReference type="EMBL" id="EKX36025.1"/>
    </source>
</evidence>
<dbReference type="GeneID" id="17292762"/>
<reference evidence="7" key="2">
    <citation type="submission" date="2012-11" db="EMBL/GenBank/DDBJ databases">
        <authorList>
            <person name="Kuo A."/>
            <person name="Curtis B.A."/>
            <person name="Tanifuji G."/>
            <person name="Burki F."/>
            <person name="Gruber A."/>
            <person name="Irimia M."/>
            <person name="Maruyama S."/>
            <person name="Arias M.C."/>
            <person name="Ball S.G."/>
            <person name="Gile G.H."/>
            <person name="Hirakawa Y."/>
            <person name="Hopkins J.F."/>
            <person name="Rensing S.A."/>
            <person name="Schmutz J."/>
            <person name="Symeonidi A."/>
            <person name="Elias M."/>
            <person name="Eveleigh R.J."/>
            <person name="Herman E.K."/>
            <person name="Klute M.J."/>
            <person name="Nakayama T."/>
            <person name="Obornik M."/>
            <person name="Reyes-Prieto A."/>
            <person name="Armbrust E.V."/>
            <person name="Aves S.J."/>
            <person name="Beiko R.G."/>
            <person name="Coutinho P."/>
            <person name="Dacks J.B."/>
            <person name="Durnford D.G."/>
            <person name="Fast N.M."/>
            <person name="Green B.R."/>
            <person name="Grisdale C."/>
            <person name="Hempe F."/>
            <person name="Henrissat B."/>
            <person name="Hoppner M.P."/>
            <person name="Ishida K.-I."/>
            <person name="Kim E."/>
            <person name="Koreny L."/>
            <person name="Kroth P.G."/>
            <person name="Liu Y."/>
            <person name="Malik S.-B."/>
            <person name="Maier U.G."/>
            <person name="McRose D."/>
            <person name="Mock T."/>
            <person name="Neilson J.A."/>
            <person name="Onodera N.T."/>
            <person name="Poole A.M."/>
            <person name="Pritham E.J."/>
            <person name="Richards T.A."/>
            <person name="Rocap G."/>
            <person name="Roy S.W."/>
            <person name="Sarai C."/>
            <person name="Schaack S."/>
            <person name="Shirato S."/>
            <person name="Slamovits C.H."/>
            <person name="Spencer D.F."/>
            <person name="Suzuki S."/>
            <person name="Worden A.Z."/>
            <person name="Zauner S."/>
            <person name="Barry K."/>
            <person name="Bell C."/>
            <person name="Bharti A.K."/>
            <person name="Crow J.A."/>
            <person name="Grimwood J."/>
            <person name="Kramer R."/>
            <person name="Lindquist E."/>
            <person name="Lucas S."/>
            <person name="Salamov A."/>
            <person name="McFadden G.I."/>
            <person name="Lane C.E."/>
            <person name="Keeling P.J."/>
            <person name="Gray M.W."/>
            <person name="Grigoriev I.V."/>
            <person name="Archibald J.M."/>
        </authorList>
    </citation>
    <scope>NUCLEOTIDE SEQUENCE</scope>
    <source>
        <strain evidence="7">CCMP2712</strain>
    </source>
</reference>
<feature type="compositionally biased region" description="Polar residues" evidence="3">
    <location>
        <begin position="1"/>
        <end position="28"/>
    </location>
</feature>
<dbReference type="STRING" id="905079.L1IJN6"/>
<dbReference type="OMA" id="WMGRVLK"/>
<dbReference type="PANTHER" id="PTHR48027">
    <property type="entry name" value="HETEROGENEOUS NUCLEAR RIBONUCLEOPROTEIN 87F-RELATED"/>
    <property type="match status" value="1"/>
</dbReference>
<dbReference type="Pfam" id="PF00076">
    <property type="entry name" value="RRM_1"/>
    <property type="match status" value="1"/>
</dbReference>
<feature type="domain" description="RRM" evidence="4">
    <location>
        <begin position="37"/>
        <end position="116"/>
    </location>
</feature>
<dbReference type="InterPro" id="IPR052462">
    <property type="entry name" value="SLIRP/GR-RBP-like"/>
</dbReference>
<keyword evidence="1 2" id="KW-0694">RNA-binding</keyword>
<evidence type="ECO:0000256" key="1">
    <source>
        <dbReference type="ARBA" id="ARBA00022884"/>
    </source>
</evidence>
<name>L1IJN6_GUITC</name>
<dbReference type="InterPro" id="IPR012677">
    <property type="entry name" value="Nucleotide-bd_a/b_plait_sf"/>
</dbReference>
<protein>
    <recommendedName>
        <fullName evidence="4">RRM domain-containing protein</fullName>
    </recommendedName>
</protein>
<dbReference type="Gene3D" id="3.30.70.330">
    <property type="match status" value="1"/>
</dbReference>
<dbReference type="PaxDb" id="55529-EKX36025"/>
<dbReference type="GO" id="GO:0003723">
    <property type="term" value="F:RNA binding"/>
    <property type="evidence" value="ECO:0007669"/>
    <property type="project" value="UniProtKB-UniRule"/>
</dbReference>
<dbReference type="SUPFAM" id="SSF54928">
    <property type="entry name" value="RNA-binding domain, RBD"/>
    <property type="match status" value="1"/>
</dbReference>
<dbReference type="EnsemblProtists" id="EKX36025">
    <property type="protein sequence ID" value="EKX36025"/>
    <property type="gene ID" value="GUITHDRAFT_117814"/>
</dbReference>
<gene>
    <name evidence="5" type="ORF">GUITHDRAFT_117814</name>
</gene>
<proteinExistence type="predicted"/>
<dbReference type="RefSeq" id="XP_005823005.1">
    <property type="nucleotide sequence ID" value="XM_005822948.1"/>
</dbReference>
<dbReference type="PROSITE" id="PS50102">
    <property type="entry name" value="RRM"/>
    <property type="match status" value="1"/>
</dbReference>
<sequence length="125" mass="14216">MFSMQTENPDNSSAGQEGSRPASNNYSGRTGLLPKEFQIYVGNLNWKVSNEDLKNFFGEFGDVKFAKVVMDRENPFRSRGFGFVGFANAEQAQNAVEKCDQEEFMGRKIMVNMAKPRVQRDDQEE</sequence>
<organism evidence="5">
    <name type="scientific">Guillardia theta (strain CCMP2712)</name>
    <name type="common">Cryptophyte</name>
    <dbReference type="NCBI Taxonomy" id="905079"/>
    <lineage>
        <taxon>Eukaryota</taxon>
        <taxon>Cryptophyceae</taxon>
        <taxon>Pyrenomonadales</taxon>
        <taxon>Geminigeraceae</taxon>
        <taxon>Guillardia</taxon>
    </lineage>
</organism>
<evidence type="ECO:0000313" key="6">
    <source>
        <dbReference type="EnsemblProtists" id="EKX36025"/>
    </source>
</evidence>
<keyword evidence="7" id="KW-1185">Reference proteome</keyword>
<reference evidence="6" key="3">
    <citation type="submission" date="2015-06" db="UniProtKB">
        <authorList>
            <consortium name="EnsemblProtists"/>
        </authorList>
    </citation>
    <scope>IDENTIFICATION</scope>
</reference>